<dbReference type="EMBL" id="BJUB01000007">
    <property type="protein sequence ID" value="GEK21750.1"/>
    <property type="molecule type" value="Genomic_DNA"/>
</dbReference>
<proteinExistence type="predicted"/>
<evidence type="ECO:0000313" key="3">
    <source>
        <dbReference type="Proteomes" id="UP000321118"/>
    </source>
</evidence>
<evidence type="ECO:0000256" key="1">
    <source>
        <dbReference type="SAM" id="MobiDB-lite"/>
    </source>
</evidence>
<comment type="caution">
    <text evidence="2">The sequence shown here is derived from an EMBL/GenBank/DDBJ whole genome shotgun (WGS) entry which is preliminary data.</text>
</comment>
<evidence type="ECO:0000313" key="2">
    <source>
        <dbReference type="EMBL" id="GEK21750.1"/>
    </source>
</evidence>
<organism evidence="2 3">
    <name type="scientific">Cellulomonas xylanilytica</name>
    <dbReference type="NCBI Taxonomy" id="233583"/>
    <lineage>
        <taxon>Bacteria</taxon>
        <taxon>Bacillati</taxon>
        <taxon>Actinomycetota</taxon>
        <taxon>Actinomycetes</taxon>
        <taxon>Micrococcales</taxon>
        <taxon>Cellulomonadaceae</taxon>
        <taxon>Cellulomonas</taxon>
    </lineage>
</organism>
<dbReference type="Proteomes" id="UP000321118">
    <property type="component" value="Unassembled WGS sequence"/>
</dbReference>
<feature type="compositionally biased region" description="Low complexity" evidence="1">
    <location>
        <begin position="11"/>
        <end position="26"/>
    </location>
</feature>
<protein>
    <submittedName>
        <fullName evidence="2">Uncharacterized protein</fullName>
    </submittedName>
</protein>
<keyword evidence="3" id="KW-1185">Reference proteome</keyword>
<reference evidence="2 3" key="1">
    <citation type="submission" date="2019-07" db="EMBL/GenBank/DDBJ databases">
        <title>Whole genome shotgun sequence of Cellulomonas xylanilytica NBRC 101102.</title>
        <authorList>
            <person name="Hosoyama A."/>
            <person name="Uohara A."/>
            <person name="Ohji S."/>
            <person name="Ichikawa N."/>
        </authorList>
    </citation>
    <scope>NUCLEOTIDE SEQUENCE [LARGE SCALE GENOMIC DNA]</scope>
    <source>
        <strain evidence="2 3">NBRC 101102</strain>
    </source>
</reference>
<sequence>MVRDCSEWPCARGKATAGRSAGSRSTAARRRAVAGDGGWVDRTDVDSCHRVWFELHEDLVATLGIDRHSHP</sequence>
<accession>A0A510V916</accession>
<name>A0A510V916_9CELL</name>
<dbReference type="AlphaFoldDB" id="A0A510V916"/>
<feature type="region of interest" description="Disordered" evidence="1">
    <location>
        <begin position="1"/>
        <end position="35"/>
    </location>
</feature>
<gene>
    <name evidence="2" type="ORF">CXY01_22700</name>
</gene>